<dbReference type="Ensembl" id="ENSCPBT00000004566.1">
    <property type="protein sequence ID" value="ENSCPBP00000003739.1"/>
    <property type="gene ID" value="ENSCPBG00000002805.1"/>
</dbReference>
<dbReference type="PANTHER" id="PTHR43880:SF8">
    <property type="entry name" value="ALCOHOL DEHYDROGENASE 6 (CLASS V)"/>
    <property type="match status" value="1"/>
</dbReference>
<evidence type="ECO:0000313" key="4">
    <source>
        <dbReference type="Ensembl" id="ENSCPBP00000003739.1"/>
    </source>
</evidence>
<dbReference type="SUPFAM" id="SSF51735">
    <property type="entry name" value="NAD(P)-binding Rossmann-fold domains"/>
    <property type="match status" value="1"/>
</dbReference>
<dbReference type="PANTHER" id="PTHR43880">
    <property type="entry name" value="ALCOHOL DEHYDROGENASE"/>
    <property type="match status" value="1"/>
</dbReference>
<accession>A0A8C3F5Y9</accession>
<dbReference type="GO" id="GO:0042572">
    <property type="term" value="P:retinol metabolic process"/>
    <property type="evidence" value="ECO:0007669"/>
    <property type="project" value="TreeGrafter"/>
</dbReference>
<sequence length="333" mass="36745">MALWVLYQRIMVLIGHYKAVLSGLCRASPHALNKGTPVGTWDYLPHSNLSSLRCFVLLDAPSPVLLPLCCGVRLHGRERTEGWRDLTSLYEQSLVPLCLPGCGECCSDLNPDTSCWQKTQLISISLLPESHPQQDQQIHHFLWIISTFSEYTVVPDSALARIVAAAPRDKICLSGCGFSTCYGAAINTAKVKPGSTCAIFSLGGMGLFVVVGCKAAGAKELGATEWINPQDFKKPFQEVLFEMTSHGVDRGRQPMAAALTRNLTITYSKCVCSIVHCVRGFLFVFLGWKTKDSIPKSVSSYMEKKCNPDVLMTHTLPFDKINEGFELLRLAKR</sequence>
<evidence type="ECO:0000256" key="1">
    <source>
        <dbReference type="ARBA" id="ARBA00001947"/>
    </source>
</evidence>
<evidence type="ECO:0000313" key="5">
    <source>
        <dbReference type="Proteomes" id="UP000694380"/>
    </source>
</evidence>
<dbReference type="GO" id="GO:0004745">
    <property type="term" value="F:all-trans-retinol dehydrogenase (NAD+) activity"/>
    <property type="evidence" value="ECO:0007669"/>
    <property type="project" value="TreeGrafter"/>
</dbReference>
<reference evidence="4" key="2">
    <citation type="submission" date="2025-09" db="UniProtKB">
        <authorList>
            <consortium name="Ensembl"/>
        </authorList>
    </citation>
    <scope>IDENTIFICATION</scope>
</reference>
<dbReference type="SUPFAM" id="SSF50129">
    <property type="entry name" value="GroES-like"/>
    <property type="match status" value="2"/>
</dbReference>
<keyword evidence="5" id="KW-1185">Reference proteome</keyword>
<dbReference type="GO" id="GO:0008270">
    <property type="term" value="F:zinc ion binding"/>
    <property type="evidence" value="ECO:0007669"/>
    <property type="project" value="TreeGrafter"/>
</dbReference>
<dbReference type="InterPro" id="IPR036291">
    <property type="entry name" value="NAD(P)-bd_dom_sf"/>
</dbReference>
<dbReference type="GeneTree" id="ENSGT00940000162708"/>
<comment type="cofactor">
    <cofactor evidence="1">
        <name>Zn(2+)</name>
        <dbReference type="ChEBI" id="CHEBI:29105"/>
    </cofactor>
</comment>
<protein>
    <submittedName>
        <fullName evidence="4">Uncharacterized protein</fullName>
    </submittedName>
</protein>
<dbReference type="InterPro" id="IPR011032">
    <property type="entry name" value="GroES-like_sf"/>
</dbReference>
<evidence type="ECO:0000256" key="3">
    <source>
        <dbReference type="ARBA" id="ARBA00022833"/>
    </source>
</evidence>
<name>A0A8C3F5Y9_CHRPI</name>
<proteinExistence type="predicted"/>
<dbReference type="GO" id="GO:0005829">
    <property type="term" value="C:cytosol"/>
    <property type="evidence" value="ECO:0007669"/>
    <property type="project" value="TreeGrafter"/>
</dbReference>
<dbReference type="GO" id="GO:0042573">
    <property type="term" value="P:retinoic acid metabolic process"/>
    <property type="evidence" value="ECO:0007669"/>
    <property type="project" value="TreeGrafter"/>
</dbReference>
<organism evidence="4 5">
    <name type="scientific">Chrysemys picta bellii</name>
    <name type="common">Western painted turtle</name>
    <name type="synonym">Emys bellii</name>
    <dbReference type="NCBI Taxonomy" id="8478"/>
    <lineage>
        <taxon>Eukaryota</taxon>
        <taxon>Metazoa</taxon>
        <taxon>Chordata</taxon>
        <taxon>Craniata</taxon>
        <taxon>Vertebrata</taxon>
        <taxon>Euteleostomi</taxon>
        <taxon>Archelosauria</taxon>
        <taxon>Testudinata</taxon>
        <taxon>Testudines</taxon>
        <taxon>Cryptodira</taxon>
        <taxon>Durocryptodira</taxon>
        <taxon>Testudinoidea</taxon>
        <taxon>Emydidae</taxon>
        <taxon>Chrysemys</taxon>
    </lineage>
</organism>
<dbReference type="Gene3D" id="3.90.180.10">
    <property type="entry name" value="Medium-chain alcohol dehydrogenases, catalytic domain"/>
    <property type="match status" value="2"/>
</dbReference>
<reference evidence="4" key="1">
    <citation type="submission" date="2025-08" db="UniProtKB">
        <authorList>
            <consortium name="Ensembl"/>
        </authorList>
    </citation>
    <scope>IDENTIFICATION</scope>
</reference>
<dbReference type="Proteomes" id="UP000694380">
    <property type="component" value="Unplaced"/>
</dbReference>
<dbReference type="Gene3D" id="3.40.50.720">
    <property type="entry name" value="NAD(P)-binding Rossmann-like Domain"/>
    <property type="match status" value="1"/>
</dbReference>
<keyword evidence="2" id="KW-0479">Metal-binding</keyword>
<evidence type="ECO:0000256" key="2">
    <source>
        <dbReference type="ARBA" id="ARBA00022723"/>
    </source>
</evidence>
<keyword evidence="3" id="KW-0862">Zinc</keyword>
<dbReference type="AlphaFoldDB" id="A0A8C3F5Y9"/>